<evidence type="ECO:0000256" key="2">
    <source>
        <dbReference type="ARBA" id="ARBA00022490"/>
    </source>
</evidence>
<feature type="transmembrane region" description="Helical" evidence="6">
    <location>
        <begin position="21"/>
        <end position="46"/>
    </location>
</feature>
<keyword evidence="3" id="KW-0597">Phosphoprotein</keyword>
<dbReference type="GO" id="GO:0008017">
    <property type="term" value="F:microtubule binding"/>
    <property type="evidence" value="ECO:0000318"/>
    <property type="project" value="GO_Central"/>
</dbReference>
<dbReference type="OMA" id="ITMENDS"/>
<dbReference type="OrthoDB" id="10072587at2759"/>
<dbReference type="GO" id="GO:0015630">
    <property type="term" value="C:microtubule cytoskeleton"/>
    <property type="evidence" value="ECO:0000318"/>
    <property type="project" value="GO_Central"/>
</dbReference>
<evidence type="ECO:0000256" key="6">
    <source>
        <dbReference type="SAM" id="Phobius"/>
    </source>
</evidence>
<keyword evidence="6" id="KW-0812">Transmembrane</keyword>
<dbReference type="InterPro" id="IPR026657">
    <property type="entry name" value="DDA3/GTSE-1"/>
</dbReference>
<protein>
    <submittedName>
        <fullName evidence="9">Dentin sialophosphoprotein-like isoform X1</fullName>
    </submittedName>
</protein>
<reference evidence="8" key="1">
    <citation type="journal article" date="2020" name="Nat. Ecol. Evol.">
        <title>Deeply conserved synteny resolves early events in vertebrate evolution.</title>
        <authorList>
            <person name="Simakov O."/>
            <person name="Marletaz F."/>
            <person name="Yue J.X."/>
            <person name="O'Connell B."/>
            <person name="Jenkins J."/>
            <person name="Brandt A."/>
            <person name="Calef R."/>
            <person name="Tung C.H."/>
            <person name="Huang T.K."/>
            <person name="Schmutz J."/>
            <person name="Satoh N."/>
            <person name="Yu J.K."/>
            <person name="Putnam N.H."/>
            <person name="Green R.E."/>
            <person name="Rokhsar D.S."/>
        </authorList>
    </citation>
    <scope>NUCLEOTIDE SEQUENCE [LARGE SCALE GENOMIC DNA]</scope>
    <source>
        <strain evidence="8">S238N-H82</strain>
    </source>
</reference>
<keyword evidence="2" id="KW-0963">Cytoplasm</keyword>
<feature type="compositionally biased region" description="Basic and acidic residues" evidence="5">
    <location>
        <begin position="138"/>
        <end position="149"/>
    </location>
</feature>
<feature type="compositionally biased region" description="Polar residues" evidence="5">
    <location>
        <begin position="602"/>
        <end position="622"/>
    </location>
</feature>
<dbReference type="RefSeq" id="XP_035677073.1">
    <property type="nucleotide sequence ID" value="XM_035821180.1"/>
</dbReference>
<feature type="compositionally biased region" description="Basic and acidic residues" evidence="5">
    <location>
        <begin position="331"/>
        <end position="355"/>
    </location>
</feature>
<feature type="region of interest" description="Disordered" evidence="5">
    <location>
        <begin position="83"/>
        <end position="112"/>
    </location>
</feature>
<feature type="compositionally biased region" description="Low complexity" evidence="5">
    <location>
        <begin position="674"/>
        <end position="683"/>
    </location>
</feature>
<dbReference type="KEGG" id="bfo:118416107"/>
<evidence type="ECO:0000256" key="4">
    <source>
        <dbReference type="ARBA" id="ARBA00023212"/>
    </source>
</evidence>
<accession>A0A9J7L7H7</accession>
<name>A0A9J7L7H7_BRAFL</name>
<keyword evidence="8" id="KW-1185">Reference proteome</keyword>
<evidence type="ECO:0000256" key="1">
    <source>
        <dbReference type="ARBA" id="ARBA00004245"/>
    </source>
</evidence>
<evidence type="ECO:0000313" key="8">
    <source>
        <dbReference type="Proteomes" id="UP000001554"/>
    </source>
</evidence>
<comment type="subcellular location">
    <subcellularLocation>
        <location evidence="1">Cytoplasm</location>
        <location evidence="1">Cytoskeleton</location>
    </subcellularLocation>
</comment>
<feature type="compositionally biased region" description="Basic and acidic residues" evidence="5">
    <location>
        <begin position="206"/>
        <end position="228"/>
    </location>
</feature>
<evidence type="ECO:0000256" key="3">
    <source>
        <dbReference type="ARBA" id="ARBA00022553"/>
    </source>
</evidence>
<feature type="compositionally biased region" description="Low complexity" evidence="5">
    <location>
        <begin position="474"/>
        <end position="492"/>
    </location>
</feature>
<dbReference type="InterPro" id="IPR032768">
    <property type="entry name" value="GTSE1_N"/>
</dbReference>
<organism evidence="8 9">
    <name type="scientific">Branchiostoma floridae</name>
    <name type="common">Florida lancelet</name>
    <name type="synonym">Amphioxus</name>
    <dbReference type="NCBI Taxonomy" id="7739"/>
    <lineage>
        <taxon>Eukaryota</taxon>
        <taxon>Metazoa</taxon>
        <taxon>Chordata</taxon>
        <taxon>Cephalochordata</taxon>
        <taxon>Leptocardii</taxon>
        <taxon>Amphioxiformes</taxon>
        <taxon>Branchiostomatidae</taxon>
        <taxon>Branchiostoma</taxon>
    </lineage>
</organism>
<feature type="compositionally biased region" description="Polar residues" evidence="5">
    <location>
        <begin position="445"/>
        <end position="466"/>
    </location>
</feature>
<dbReference type="GeneID" id="118416107"/>
<dbReference type="PANTHER" id="PTHR21584">
    <property type="entry name" value="DIFFERENTIAL DISPLAY AND ACTIVATED BY P53 DDA3 /G2 S PHASE EXPRESSED 1"/>
    <property type="match status" value="1"/>
</dbReference>
<evidence type="ECO:0000256" key="5">
    <source>
        <dbReference type="SAM" id="MobiDB-lite"/>
    </source>
</evidence>
<dbReference type="Proteomes" id="UP000001554">
    <property type="component" value="Chromosome 5"/>
</dbReference>
<feature type="compositionally biased region" description="Low complexity" evidence="5">
    <location>
        <begin position="304"/>
        <end position="321"/>
    </location>
</feature>
<proteinExistence type="predicted"/>
<dbReference type="PANTHER" id="PTHR21584:SF9">
    <property type="entry name" value="G2 AND S PHASE-EXPRESSED PROTEIN 1 N-TERMINAL DOMAIN-CONTAINING PROTEIN"/>
    <property type="match status" value="1"/>
</dbReference>
<keyword evidence="6" id="KW-1133">Transmembrane helix</keyword>
<feature type="domain" description="G2 and S phase-expressed protein 1 N-terminal" evidence="7">
    <location>
        <begin position="121"/>
        <end position="224"/>
    </location>
</feature>
<dbReference type="Pfam" id="PF15259">
    <property type="entry name" value="GTSE1_N"/>
    <property type="match status" value="1"/>
</dbReference>
<feature type="compositionally biased region" description="Low complexity" evidence="5">
    <location>
        <begin position="531"/>
        <end position="546"/>
    </location>
</feature>
<reference evidence="9" key="2">
    <citation type="submission" date="2025-08" db="UniProtKB">
        <authorList>
            <consortium name="RefSeq"/>
        </authorList>
    </citation>
    <scope>IDENTIFICATION</scope>
    <source>
        <strain evidence="9">S238N-H82</strain>
        <tissue evidence="9">Testes</tissue>
    </source>
</reference>
<feature type="compositionally biased region" description="Low complexity" evidence="5">
    <location>
        <begin position="425"/>
        <end position="444"/>
    </location>
</feature>
<feature type="compositionally biased region" description="Polar residues" evidence="5">
    <location>
        <begin position="264"/>
        <end position="276"/>
    </location>
</feature>
<feature type="region of interest" description="Disordered" evidence="5">
    <location>
        <begin position="206"/>
        <end position="733"/>
    </location>
</feature>
<feature type="region of interest" description="Disordered" evidence="5">
    <location>
        <begin position="132"/>
        <end position="158"/>
    </location>
</feature>
<feature type="compositionally biased region" description="Polar residues" evidence="5">
    <location>
        <begin position="364"/>
        <end position="386"/>
    </location>
</feature>
<sequence length="819" mass="88058">MEEMLSVLKTHWEDFKRIAGLEVLVTEGVDLVLTCILVLFVLGIVIKSCVLLVKGCVVGVRYIRGMLTSPRVKRDILDTTDHVNRVEDSTKDEGGMVSDDSPNEAKQNEVNNDKIEDAVGLLETEEFDFDIPVSPVNKEQEGETSVNKEDNEEDDDEVFFGPVGFREQVISKAKDIQEEEEKFVPLELNGDQYAELFVEATRLAKELEKESKRNREEEIKLAKTEARLFKKKAPQNSPRNSPRRMTYTLDTPEKEGPSSSTTTADAQDSKQTQQNNEVKEGQSGLIPKRLGRPAVRNNTYTSNGSSRIGSGIRPPGSSSGSQKLSCSNNESGEKAATEKSADSSEKEANGRRELIKPGIRKGTFTMSPINTNSNNSHVTRNGSDSNGAADAPKQPVKRRSGIPAPGSRGSSLPRSQIPRKGSAGMNSSMNRSVSMESRMSRSASQNGQNDSTNPSLGSLGRSFSNGSIDDSDDAASVTSDASDISTASAPAAVKRKGSVGSLPQNAKVVKTSAMPQRSGSVPKLSGRRRSNSASSTSRTSSTPSKGPSKKRVPCLQPPQTKPQLAKPAASANTSFSKKSLLPGGGYGVPMPKKQQPMRATLPMSQISTPKVNGNSQVQSTPRTIPALTPRASIPSASTPVVQDKKVVPKRISVDEQPGSANRPLPAVPSTPQNSRIPSASSASSRRRSGIPTPRSMQRQSRLPPRGSALPTPGSSRRSCLPTLAANDSPSEFPATHLRKVQEINDSPLALRGSGPDNLPKALIDFGDEDMKSNSPAVANVSSLLYRCFLSCVVISGGYQYKKFRSRYGPGPEDGMQVRT</sequence>
<evidence type="ECO:0000259" key="7">
    <source>
        <dbReference type="Pfam" id="PF15259"/>
    </source>
</evidence>
<evidence type="ECO:0000313" key="9">
    <source>
        <dbReference type="RefSeq" id="XP_035677073.1"/>
    </source>
</evidence>
<gene>
    <name evidence="9" type="primary">LOC118416107</name>
</gene>
<feature type="compositionally biased region" description="Basic and acidic residues" evidence="5">
    <location>
        <begin position="83"/>
        <end position="94"/>
    </location>
</feature>
<keyword evidence="6" id="KW-0472">Membrane</keyword>
<dbReference type="AlphaFoldDB" id="A0A9J7L7H7"/>
<keyword evidence="4" id="KW-0206">Cytoskeleton</keyword>